<evidence type="ECO:0000256" key="8">
    <source>
        <dbReference type="SAM" id="Phobius"/>
    </source>
</evidence>
<feature type="transmembrane region" description="Helical" evidence="8">
    <location>
        <begin position="52"/>
        <end position="72"/>
    </location>
</feature>
<dbReference type="OrthoDB" id="9809167at2"/>
<protein>
    <recommendedName>
        <fullName evidence="11">Cytosine permease</fullName>
    </recommendedName>
</protein>
<dbReference type="PIRSF" id="PIRSF002744">
    <property type="entry name" value="Pur-cyt_permease"/>
    <property type="match status" value="1"/>
</dbReference>
<keyword evidence="4 8" id="KW-0812">Transmembrane</keyword>
<evidence type="ECO:0000256" key="2">
    <source>
        <dbReference type="ARBA" id="ARBA00008974"/>
    </source>
</evidence>
<feature type="transmembrane region" description="Helical" evidence="8">
    <location>
        <begin position="191"/>
        <end position="212"/>
    </location>
</feature>
<reference evidence="10" key="1">
    <citation type="journal article" date="2016" name="Genome Announc.">
        <title>Draft Genome Sequences of Five Rapidly Growing Mycobacterium Species, M. thermoresistibile, M. fortuitum subsp. acetamidolyticum, M. canariasense, M. brisbanense, and M. novocastrense.</title>
        <authorList>
            <person name="Katahira K."/>
            <person name="Ogura Y."/>
            <person name="Gotoh Y."/>
            <person name="Hayashi T."/>
        </authorList>
    </citation>
    <scope>NUCLEOTIDE SEQUENCE [LARGE SCALE GENOMIC DNA]</scope>
    <source>
        <strain evidence="10">JCM15298</strain>
    </source>
</reference>
<proteinExistence type="inferred from homology"/>
<evidence type="ECO:0000256" key="1">
    <source>
        <dbReference type="ARBA" id="ARBA00004141"/>
    </source>
</evidence>
<keyword evidence="6 7" id="KW-0472">Membrane</keyword>
<keyword evidence="10" id="KW-1185">Reference proteome</keyword>
<feature type="transmembrane region" description="Helical" evidence="8">
    <location>
        <begin position="123"/>
        <end position="147"/>
    </location>
</feature>
<feature type="transmembrane region" description="Helical" evidence="8">
    <location>
        <begin position="92"/>
        <end position="111"/>
    </location>
</feature>
<dbReference type="Proteomes" id="UP000069443">
    <property type="component" value="Unassembled WGS sequence"/>
</dbReference>
<feature type="transmembrane region" description="Helical" evidence="8">
    <location>
        <begin position="316"/>
        <end position="336"/>
    </location>
</feature>
<evidence type="ECO:0000256" key="5">
    <source>
        <dbReference type="ARBA" id="ARBA00022989"/>
    </source>
</evidence>
<dbReference type="GO" id="GO:0005886">
    <property type="term" value="C:plasma membrane"/>
    <property type="evidence" value="ECO:0007669"/>
    <property type="project" value="TreeGrafter"/>
</dbReference>
<dbReference type="InterPro" id="IPR001248">
    <property type="entry name" value="Pur-cyt_permease"/>
</dbReference>
<dbReference type="RefSeq" id="WP_062655404.1">
    <property type="nucleotide sequence ID" value="NZ_BCSY01000029.1"/>
</dbReference>
<feature type="transmembrane region" description="Helical" evidence="8">
    <location>
        <begin position="233"/>
        <end position="255"/>
    </location>
</feature>
<organism evidence="9 10">
    <name type="scientific">Mycolicibacterium canariasense</name>
    <name type="common">Mycobacterium canariasense</name>
    <dbReference type="NCBI Taxonomy" id="228230"/>
    <lineage>
        <taxon>Bacteria</taxon>
        <taxon>Bacillati</taxon>
        <taxon>Actinomycetota</taxon>
        <taxon>Actinomycetes</taxon>
        <taxon>Mycobacteriales</taxon>
        <taxon>Mycobacteriaceae</taxon>
        <taxon>Mycolicibacterium</taxon>
    </lineage>
</organism>
<sequence length="466" mass="48727">MATFIEQRTIGAIPEEERHGRAWHLLPLWFSLNATVMAATTGAIGISVGAGLVPTLIAIVVGNLIGSVFMAYHSAQGPQLGLPQMIQSRAQFGFFGAALPNLLAIIMYIGYFSGAGVIGGQAIASIFGMPTSTGIIICNALTWFIAFAGYRVIHAFDRAMAAVSVIVLVLLFVAAIAHFGSAPPAESHPGFANFFLILSIAASWQITFAPYVSDYSRYLPTSQGGAKTFWYTLIGSCAGAITFMALGAIVGVYALESLSADAIVYLSSLSPVGAPLIAIILVLGMIGANCDNLYGPYMAGLSTVTQAGGPPHVSRLVRAAVTGGFALLGTAIGIFLSGDFLTNLQNLIMLLLYMLVPWTAINLVDFYLIHRGRYDVAAIVSMRGRYGLVNWKAIATYAVAVIAQVPFMSCALFVGPAANALGGVDIAWVVGLIVAGGLHYLLNRSAAARDADIPVAPITAATAVTA</sequence>
<dbReference type="Pfam" id="PF02133">
    <property type="entry name" value="Transp_cyt_pur"/>
    <property type="match status" value="1"/>
</dbReference>
<evidence type="ECO:0000256" key="4">
    <source>
        <dbReference type="ARBA" id="ARBA00022692"/>
    </source>
</evidence>
<comment type="similarity">
    <text evidence="2 7">Belongs to the purine-cytosine permease (2.A.39) family.</text>
</comment>
<evidence type="ECO:0000313" key="10">
    <source>
        <dbReference type="Proteomes" id="UP000069443"/>
    </source>
</evidence>
<feature type="transmembrane region" description="Helical" evidence="8">
    <location>
        <begin position="420"/>
        <end position="442"/>
    </location>
</feature>
<feature type="transmembrane region" description="Helical" evidence="8">
    <location>
        <begin position="25"/>
        <end position="46"/>
    </location>
</feature>
<dbReference type="EMBL" id="BCSY01000029">
    <property type="protein sequence ID" value="GAS94083.1"/>
    <property type="molecule type" value="Genomic_DNA"/>
</dbReference>
<feature type="transmembrane region" description="Helical" evidence="8">
    <location>
        <begin position="389"/>
        <end position="414"/>
    </location>
</feature>
<dbReference type="STRING" id="228230.RMCC_1049"/>
<evidence type="ECO:0008006" key="11">
    <source>
        <dbReference type="Google" id="ProtNLM"/>
    </source>
</evidence>
<accession>A0A124E1L8</accession>
<reference evidence="10" key="2">
    <citation type="submission" date="2016-02" db="EMBL/GenBank/DDBJ databases">
        <title>Draft genome sequence of five rapidly growing Mycobacterium species.</title>
        <authorList>
            <person name="Katahira K."/>
            <person name="Gotou Y."/>
            <person name="Iida K."/>
            <person name="Ogura Y."/>
            <person name="Hayashi T."/>
        </authorList>
    </citation>
    <scope>NUCLEOTIDE SEQUENCE [LARGE SCALE GENOMIC DNA]</scope>
    <source>
        <strain evidence="10">JCM15298</strain>
    </source>
</reference>
<comment type="caution">
    <text evidence="9">The sequence shown here is derived from an EMBL/GenBank/DDBJ whole genome shotgun (WGS) entry which is preliminary data.</text>
</comment>
<feature type="transmembrane region" description="Helical" evidence="8">
    <location>
        <begin position="275"/>
        <end position="295"/>
    </location>
</feature>
<name>A0A124E1L8_MYCCR</name>
<evidence type="ECO:0000313" key="9">
    <source>
        <dbReference type="EMBL" id="GAS94083.1"/>
    </source>
</evidence>
<evidence type="ECO:0000256" key="6">
    <source>
        <dbReference type="ARBA" id="ARBA00023136"/>
    </source>
</evidence>
<evidence type="ECO:0000256" key="3">
    <source>
        <dbReference type="ARBA" id="ARBA00022448"/>
    </source>
</evidence>
<gene>
    <name evidence="9" type="ORF">RMCC_1049</name>
</gene>
<keyword evidence="3 7" id="KW-0813">Transport</keyword>
<dbReference type="GO" id="GO:0022857">
    <property type="term" value="F:transmembrane transporter activity"/>
    <property type="evidence" value="ECO:0007669"/>
    <property type="project" value="InterPro"/>
</dbReference>
<dbReference type="PANTHER" id="PTHR31806:SF1">
    <property type="entry name" value="PURINE-CYTOSINE PERMEASE FCY2-RELATED"/>
    <property type="match status" value="1"/>
</dbReference>
<comment type="subcellular location">
    <subcellularLocation>
        <location evidence="1">Membrane</location>
        <topology evidence="1">Multi-pass membrane protein</topology>
    </subcellularLocation>
</comment>
<keyword evidence="5 8" id="KW-1133">Transmembrane helix</keyword>
<dbReference type="AlphaFoldDB" id="A0A124E1L8"/>
<feature type="transmembrane region" description="Helical" evidence="8">
    <location>
        <begin position="159"/>
        <end position="179"/>
    </location>
</feature>
<dbReference type="Gene3D" id="1.10.4160.10">
    <property type="entry name" value="Hydantoin permease"/>
    <property type="match status" value="1"/>
</dbReference>
<dbReference type="PANTHER" id="PTHR31806">
    <property type="entry name" value="PURINE-CYTOSINE PERMEASE FCY2-RELATED"/>
    <property type="match status" value="1"/>
</dbReference>
<feature type="transmembrane region" description="Helical" evidence="8">
    <location>
        <begin position="348"/>
        <end position="368"/>
    </location>
</feature>
<dbReference type="InterPro" id="IPR026030">
    <property type="entry name" value="Pur-cyt_permease_Fcy2/21/22"/>
</dbReference>
<evidence type="ECO:0000256" key="7">
    <source>
        <dbReference type="PIRNR" id="PIRNR002744"/>
    </source>
</evidence>